<dbReference type="Pfam" id="PF01026">
    <property type="entry name" value="TatD_DNase"/>
    <property type="match status" value="1"/>
</dbReference>
<dbReference type="PANTHER" id="PTHR46124">
    <property type="entry name" value="D-AMINOACYL-TRNA DEACYLASE"/>
    <property type="match status" value="1"/>
</dbReference>
<dbReference type="EMBL" id="PZJX01000006">
    <property type="protein sequence ID" value="PTE11777.1"/>
    <property type="molecule type" value="Genomic_DNA"/>
</dbReference>
<reference evidence="5 6" key="1">
    <citation type="submission" date="2018-03" db="EMBL/GenBank/DDBJ databases">
        <title>Genome sequence of the symbiotic type strain Mesorhizobium helmanticense CSLC115NT isolated from Lotus corniculatus nodules.</title>
        <authorList>
            <person name="Sannazzaro A.I."/>
            <person name="Torres Tejerizo G.A."/>
            <person name="Dip D."/>
            <person name="Caballero M."/>
            <person name="Pistorio M."/>
            <person name="Estrella M.J."/>
        </authorList>
    </citation>
    <scope>NUCLEOTIDE SEQUENCE [LARGE SCALE GENOMIC DNA]</scope>
    <source>
        <strain evidence="5 6">CSLC115N</strain>
    </source>
</reference>
<dbReference type="InterPro" id="IPR001130">
    <property type="entry name" value="TatD-like"/>
</dbReference>
<feature type="binding site" evidence="4">
    <location>
        <position position="8"/>
    </location>
    <ligand>
        <name>a divalent metal cation</name>
        <dbReference type="ChEBI" id="CHEBI:60240"/>
        <label>1</label>
    </ligand>
</feature>
<dbReference type="GO" id="GO:0005829">
    <property type="term" value="C:cytosol"/>
    <property type="evidence" value="ECO:0007669"/>
    <property type="project" value="TreeGrafter"/>
</dbReference>
<dbReference type="RefSeq" id="WP_107647827.1">
    <property type="nucleotide sequence ID" value="NZ_PZJX01000006.1"/>
</dbReference>
<evidence type="ECO:0000256" key="2">
    <source>
        <dbReference type="ARBA" id="ARBA00022723"/>
    </source>
</evidence>
<feature type="binding site" evidence="4">
    <location>
        <position position="6"/>
    </location>
    <ligand>
        <name>a divalent metal cation</name>
        <dbReference type="ChEBI" id="CHEBI:60240"/>
        <label>1</label>
    </ligand>
</feature>
<dbReference type="Gene3D" id="3.20.20.140">
    <property type="entry name" value="Metal-dependent hydrolases"/>
    <property type="match status" value="1"/>
</dbReference>
<evidence type="ECO:0000313" key="5">
    <source>
        <dbReference type="EMBL" id="PTE11777.1"/>
    </source>
</evidence>
<feature type="binding site" evidence="4">
    <location>
        <position position="154"/>
    </location>
    <ligand>
        <name>a divalent metal cation</name>
        <dbReference type="ChEBI" id="CHEBI:60240"/>
        <label>2</label>
    </ligand>
</feature>
<dbReference type="InterPro" id="IPR018228">
    <property type="entry name" value="DNase_TatD-rel_CS"/>
</dbReference>
<organism evidence="5 6">
    <name type="scientific">Mesorhizobium helmanticense</name>
    <dbReference type="NCBI Taxonomy" id="1776423"/>
    <lineage>
        <taxon>Bacteria</taxon>
        <taxon>Pseudomonadati</taxon>
        <taxon>Pseudomonadota</taxon>
        <taxon>Alphaproteobacteria</taxon>
        <taxon>Hyphomicrobiales</taxon>
        <taxon>Phyllobacteriaceae</taxon>
        <taxon>Mesorhizobium</taxon>
    </lineage>
</organism>
<dbReference type="SUPFAM" id="SSF51556">
    <property type="entry name" value="Metallo-dependent hydrolases"/>
    <property type="match status" value="1"/>
</dbReference>
<dbReference type="PANTHER" id="PTHR46124:SF2">
    <property type="entry name" value="D-AMINOACYL-TRNA DEACYLASE"/>
    <property type="match status" value="1"/>
</dbReference>
<protein>
    <submittedName>
        <fullName evidence="5">LuxR family transcriptional regulator</fullName>
    </submittedName>
</protein>
<comment type="similarity">
    <text evidence="1">Belongs to the metallo-dependent hydrolases superfamily. TatD-type hydrolase family.</text>
</comment>
<evidence type="ECO:0000313" key="6">
    <source>
        <dbReference type="Proteomes" id="UP000240259"/>
    </source>
</evidence>
<dbReference type="PIRSF" id="PIRSF005902">
    <property type="entry name" value="DNase_TatD"/>
    <property type="match status" value="1"/>
</dbReference>
<dbReference type="NCBIfam" id="TIGR00010">
    <property type="entry name" value="YchF/TatD family DNA exonuclease"/>
    <property type="match status" value="1"/>
</dbReference>
<sequence length="271" mass="29514">MLVDSHCHLDFPDFAEERAAIVVRAKAAGIARMVTISTRVKRFQQVVEIAESFDDVYCSVGTHPHNAAEELDVTAEELIRLSTHPKVVAIGEAGLDYFYDHAPRDAQAHGFRTHIAAARETGLPLVIHSRDADGDMADILEDETGKGAFPFILHSFSSGRRLAEVGVKLGGYVSFSGILTFKNSAELRAIATDVPHERLLVETDAPYLAPVPFRGKRNEPAYVAHTAKVLAETIGVGEAEIADITTDNFFRLFRKMPRPDTPGPDAQAPGA</sequence>
<dbReference type="OrthoDB" id="9810005at2"/>
<keyword evidence="6" id="KW-1185">Reference proteome</keyword>
<proteinExistence type="inferred from homology"/>
<dbReference type="CDD" id="cd01310">
    <property type="entry name" value="TatD_DNAse"/>
    <property type="match status" value="1"/>
</dbReference>
<evidence type="ECO:0000256" key="1">
    <source>
        <dbReference type="ARBA" id="ARBA00009275"/>
    </source>
</evidence>
<dbReference type="AlphaFoldDB" id="A0A2T4J1R9"/>
<feature type="binding site" evidence="4">
    <location>
        <position position="128"/>
    </location>
    <ligand>
        <name>a divalent metal cation</name>
        <dbReference type="ChEBI" id="CHEBI:60240"/>
        <label>2</label>
    </ligand>
</feature>
<dbReference type="InterPro" id="IPR032466">
    <property type="entry name" value="Metal_Hydrolase"/>
</dbReference>
<dbReference type="FunFam" id="3.20.20.140:FF:000005">
    <property type="entry name" value="TatD family hydrolase"/>
    <property type="match status" value="1"/>
</dbReference>
<keyword evidence="3" id="KW-0378">Hydrolase</keyword>
<dbReference type="GO" id="GO:0046872">
    <property type="term" value="F:metal ion binding"/>
    <property type="evidence" value="ECO:0007669"/>
    <property type="project" value="UniProtKB-KW"/>
</dbReference>
<dbReference type="PROSITE" id="PS01137">
    <property type="entry name" value="TATD_1"/>
    <property type="match status" value="1"/>
</dbReference>
<dbReference type="GO" id="GO:0016788">
    <property type="term" value="F:hydrolase activity, acting on ester bonds"/>
    <property type="evidence" value="ECO:0007669"/>
    <property type="project" value="InterPro"/>
</dbReference>
<gene>
    <name evidence="5" type="ORF">C9427_03580</name>
</gene>
<dbReference type="GO" id="GO:0004536">
    <property type="term" value="F:DNA nuclease activity"/>
    <property type="evidence" value="ECO:0007669"/>
    <property type="project" value="InterPro"/>
</dbReference>
<name>A0A2T4J1R9_9HYPH</name>
<comment type="caution">
    <text evidence="5">The sequence shown here is derived from an EMBL/GenBank/DDBJ whole genome shotgun (WGS) entry which is preliminary data.</text>
</comment>
<dbReference type="InterPro" id="IPR015991">
    <property type="entry name" value="TatD/YcfH-like"/>
</dbReference>
<dbReference type="Proteomes" id="UP000240259">
    <property type="component" value="Unassembled WGS sequence"/>
</dbReference>
<keyword evidence="2 4" id="KW-0479">Metal-binding</keyword>
<feature type="binding site" evidence="4">
    <location>
        <position position="92"/>
    </location>
    <ligand>
        <name>a divalent metal cation</name>
        <dbReference type="ChEBI" id="CHEBI:60240"/>
        <label>1</label>
    </ligand>
</feature>
<feature type="binding site" evidence="4">
    <location>
        <position position="204"/>
    </location>
    <ligand>
        <name>a divalent metal cation</name>
        <dbReference type="ChEBI" id="CHEBI:60240"/>
        <label>1</label>
    </ligand>
</feature>
<evidence type="ECO:0000256" key="3">
    <source>
        <dbReference type="ARBA" id="ARBA00022801"/>
    </source>
</evidence>
<accession>A0A2T4J1R9</accession>
<evidence type="ECO:0000256" key="4">
    <source>
        <dbReference type="PIRSR" id="PIRSR005902-1"/>
    </source>
</evidence>